<gene>
    <name evidence="2" type="ORF">KK083_16070</name>
</gene>
<dbReference type="Proteomes" id="UP001319200">
    <property type="component" value="Unassembled WGS sequence"/>
</dbReference>
<feature type="domain" description="DHFR" evidence="1">
    <location>
        <begin position="31"/>
        <end position="121"/>
    </location>
</feature>
<dbReference type="EC" id="1.5.1.3" evidence="2"/>
<accession>A0AAP2GQD5</accession>
<evidence type="ECO:0000313" key="3">
    <source>
        <dbReference type="Proteomes" id="UP001319200"/>
    </source>
</evidence>
<protein>
    <submittedName>
        <fullName evidence="2">Dihydrofolate reductase</fullName>
        <ecNumber evidence="2">1.5.1.3</ecNumber>
    </submittedName>
</protein>
<name>A0AAP2GQD5_9BACT</name>
<dbReference type="AlphaFoldDB" id="A0AAP2GQD5"/>
<keyword evidence="3" id="KW-1185">Reference proteome</keyword>
<dbReference type="Pfam" id="PF00186">
    <property type="entry name" value="DHFR_1"/>
    <property type="match status" value="1"/>
</dbReference>
<evidence type="ECO:0000259" key="1">
    <source>
        <dbReference type="Pfam" id="PF00186"/>
    </source>
</evidence>
<organism evidence="2 3">
    <name type="scientific">Chryseosolibacter histidini</name>
    <dbReference type="NCBI Taxonomy" id="2782349"/>
    <lineage>
        <taxon>Bacteria</taxon>
        <taxon>Pseudomonadati</taxon>
        <taxon>Bacteroidota</taxon>
        <taxon>Cytophagia</taxon>
        <taxon>Cytophagales</taxon>
        <taxon>Chryseotaleaceae</taxon>
        <taxon>Chryseosolibacter</taxon>
    </lineage>
</organism>
<proteinExistence type="predicted"/>
<dbReference type="GO" id="GO:0046654">
    <property type="term" value="P:tetrahydrofolate biosynthetic process"/>
    <property type="evidence" value="ECO:0007669"/>
    <property type="project" value="InterPro"/>
</dbReference>
<evidence type="ECO:0000313" key="2">
    <source>
        <dbReference type="EMBL" id="MBT1698407.1"/>
    </source>
</evidence>
<dbReference type="Gene3D" id="3.40.430.10">
    <property type="entry name" value="Dihydrofolate Reductase, subunit A"/>
    <property type="match status" value="1"/>
</dbReference>
<dbReference type="SUPFAM" id="SSF53597">
    <property type="entry name" value="Dihydrofolate reductase-like"/>
    <property type="match status" value="1"/>
</dbReference>
<dbReference type="EMBL" id="JAHESF010000014">
    <property type="protein sequence ID" value="MBT1698407.1"/>
    <property type="molecule type" value="Genomic_DNA"/>
</dbReference>
<keyword evidence="2" id="KW-0560">Oxidoreductase</keyword>
<comment type="caution">
    <text evidence="2">The sequence shown here is derived from an EMBL/GenBank/DDBJ whole genome shotgun (WGS) entry which is preliminary data.</text>
</comment>
<sequence length="176" mass="19250">MKVILYANVSANGKVLLSENPNHQVPQEVLMAAMQHITRAGNLVMGRKSFENFEKVLGGADKVRAALPGVELVWLSGKRQSANDRTVASTPEEAIHYLTQKGFDEIIIGGGTETYNAFLEKDLITDVVLNIIPIISAGGIIGTSDDLNIKFRHAEHKLLTPDVIQLSLSKFSELKK</sequence>
<dbReference type="InterPro" id="IPR024072">
    <property type="entry name" value="DHFR-like_dom_sf"/>
</dbReference>
<reference evidence="2 3" key="1">
    <citation type="submission" date="2021-05" db="EMBL/GenBank/DDBJ databases">
        <title>A Polyphasic approach of four new species of the genus Ohtaekwangia: Ohtaekwangia histidinii sp. nov., Ohtaekwangia cretensis sp. nov., Ohtaekwangia indiensis sp. nov., Ohtaekwangia reichenbachii sp. nov. from diverse environment.</title>
        <authorList>
            <person name="Octaviana S."/>
        </authorList>
    </citation>
    <scope>NUCLEOTIDE SEQUENCE [LARGE SCALE GENOMIC DNA]</scope>
    <source>
        <strain evidence="2 3">PWU4</strain>
    </source>
</reference>
<dbReference type="RefSeq" id="WP_254164528.1">
    <property type="nucleotide sequence ID" value="NZ_JAHESF010000014.1"/>
</dbReference>
<dbReference type="InterPro" id="IPR001796">
    <property type="entry name" value="DHFR_dom"/>
</dbReference>
<dbReference type="GO" id="GO:0004146">
    <property type="term" value="F:dihydrofolate reductase activity"/>
    <property type="evidence" value="ECO:0007669"/>
    <property type="project" value="UniProtKB-EC"/>
</dbReference>